<feature type="transmembrane region" description="Helical" evidence="7">
    <location>
        <begin position="114"/>
        <end position="143"/>
    </location>
</feature>
<protein>
    <submittedName>
        <fullName evidence="9">Respiratory nitrate reductase subunit gamma</fullName>
    </submittedName>
</protein>
<evidence type="ECO:0000256" key="1">
    <source>
        <dbReference type="ARBA" id="ARBA00004651"/>
    </source>
</evidence>
<feature type="transmembrane region" description="Helical" evidence="7">
    <location>
        <begin position="163"/>
        <end position="183"/>
    </location>
</feature>
<dbReference type="Pfam" id="PF02665">
    <property type="entry name" value="Nitrate_red_gam"/>
    <property type="match status" value="1"/>
</dbReference>
<evidence type="ECO:0000256" key="5">
    <source>
        <dbReference type="ARBA" id="ARBA00023002"/>
    </source>
</evidence>
<comment type="subcellular location">
    <subcellularLocation>
        <location evidence="1">Cell membrane</location>
        <topology evidence="1">Multi-pass membrane protein</topology>
    </subcellularLocation>
</comment>
<organism evidence="9 10">
    <name type="scientific">Metallumcola ferriviriculae</name>
    <dbReference type="NCBI Taxonomy" id="3039180"/>
    <lineage>
        <taxon>Bacteria</taxon>
        <taxon>Bacillati</taxon>
        <taxon>Bacillota</taxon>
        <taxon>Clostridia</taxon>
        <taxon>Neomoorellales</taxon>
        <taxon>Desulfitibacteraceae</taxon>
        <taxon>Metallumcola</taxon>
    </lineage>
</organism>
<feature type="transmembrane region" description="Helical" evidence="7">
    <location>
        <begin position="212"/>
        <end position="232"/>
    </location>
</feature>
<keyword evidence="5" id="KW-0560">Oxidoreductase</keyword>
<keyword evidence="6 7" id="KW-0472">Membrane</keyword>
<evidence type="ECO:0000256" key="4">
    <source>
        <dbReference type="ARBA" id="ARBA00022989"/>
    </source>
</evidence>
<evidence type="ECO:0000256" key="7">
    <source>
        <dbReference type="SAM" id="Phobius"/>
    </source>
</evidence>
<keyword evidence="3 7" id="KW-0812">Transmembrane</keyword>
<evidence type="ECO:0000256" key="2">
    <source>
        <dbReference type="ARBA" id="ARBA00022475"/>
    </source>
</evidence>
<dbReference type="SUPFAM" id="SSF103501">
    <property type="entry name" value="Respiratory nitrate reductase 1 gamma chain"/>
    <property type="match status" value="1"/>
</dbReference>
<gene>
    <name evidence="9" type="ORF">MFMK1_003224</name>
</gene>
<feature type="transmembrane region" description="Helical" evidence="7">
    <location>
        <begin position="16"/>
        <end position="40"/>
    </location>
</feature>
<dbReference type="RefSeq" id="WP_366922751.1">
    <property type="nucleotide sequence ID" value="NZ_CP121694.1"/>
</dbReference>
<dbReference type="InterPro" id="IPR023234">
    <property type="entry name" value="NarG-like_domain"/>
</dbReference>
<dbReference type="GO" id="GO:0016491">
    <property type="term" value="F:oxidoreductase activity"/>
    <property type="evidence" value="ECO:0007669"/>
    <property type="project" value="UniProtKB-KW"/>
</dbReference>
<dbReference type="Gene3D" id="1.20.950.20">
    <property type="entry name" value="Transmembrane di-heme cytochromes, Chain C"/>
    <property type="match status" value="1"/>
</dbReference>
<keyword evidence="4 7" id="KW-1133">Transmembrane helix</keyword>
<dbReference type="Proteomes" id="UP001329915">
    <property type="component" value="Chromosome"/>
</dbReference>
<keyword evidence="10" id="KW-1185">Reference proteome</keyword>
<sequence length="261" mass="29622">MPADFYQVYYYKPWPIFWVLHLAALIIFTLGMWDHVAIMLRGKRRNLYNPFKIYHAAHGIFMEVVFQRQLWRQSKVRWLMHMAIFWGFISLLLLTTLLSVIADGSVLPEVFRQYWLAGSGVQVIDVWGDVGGLVMLIGVLTALFRRKLIQVEQLNTLAMDTNILWILLGLLVSGFAIEGIRFASITGTVGPNYAFVGGWAAELLAGVQNKQLYLSVLWVAHGLFSAGFIAYIPFSKFMHIFSAPLEIAVNASEDGLRSDLY</sequence>
<dbReference type="EMBL" id="CP121694">
    <property type="protein sequence ID" value="WRO23365.1"/>
    <property type="molecule type" value="Genomic_DNA"/>
</dbReference>
<evidence type="ECO:0000259" key="8">
    <source>
        <dbReference type="Pfam" id="PF02665"/>
    </source>
</evidence>
<evidence type="ECO:0000256" key="6">
    <source>
        <dbReference type="ARBA" id="ARBA00023136"/>
    </source>
</evidence>
<dbReference type="AlphaFoldDB" id="A0AAU0UQX8"/>
<keyword evidence="2" id="KW-1003">Cell membrane</keyword>
<reference evidence="9 10" key="1">
    <citation type="submission" date="2023-04" db="EMBL/GenBank/DDBJ databases">
        <authorList>
            <person name="Hsu D."/>
        </authorList>
    </citation>
    <scope>NUCLEOTIDE SEQUENCE [LARGE SCALE GENOMIC DNA]</scope>
    <source>
        <strain evidence="9 10">MK1</strain>
    </source>
</reference>
<feature type="domain" description="NarG-like" evidence="8">
    <location>
        <begin position="104"/>
        <end position="246"/>
    </location>
</feature>
<feature type="transmembrane region" description="Helical" evidence="7">
    <location>
        <begin position="78"/>
        <end position="102"/>
    </location>
</feature>
<dbReference type="GO" id="GO:0005886">
    <property type="term" value="C:plasma membrane"/>
    <property type="evidence" value="ECO:0007669"/>
    <property type="project" value="UniProtKB-SubCell"/>
</dbReference>
<accession>A0AAU0UQX8</accession>
<dbReference type="InterPro" id="IPR036197">
    <property type="entry name" value="NarG-like_sf"/>
</dbReference>
<proteinExistence type="predicted"/>
<dbReference type="KEGG" id="dbc:MFMK1_003224"/>
<evidence type="ECO:0000256" key="3">
    <source>
        <dbReference type="ARBA" id="ARBA00022692"/>
    </source>
</evidence>
<evidence type="ECO:0000313" key="9">
    <source>
        <dbReference type="EMBL" id="WRO23365.1"/>
    </source>
</evidence>
<evidence type="ECO:0000313" key="10">
    <source>
        <dbReference type="Proteomes" id="UP001329915"/>
    </source>
</evidence>
<name>A0AAU0UQX8_9FIRM</name>